<dbReference type="AlphaFoldDB" id="A0A6C0FL85"/>
<evidence type="ECO:0000256" key="1">
    <source>
        <dbReference type="SAM" id="MobiDB-lite"/>
    </source>
</evidence>
<sequence length="261" mass="30391">MFHDMTISELCDTPDHICEDNIYDLYKSEDDNPFKLVFSLVVAIIYLILLVKYVKTIPHLSHVNAFSLILLILMFYIHYNYSHSEMCQIPKWCHEGVNNSIVENSYFYRMDKCPKYNSWLLSYYEDLREDDYSMNHCDESMYGCCKIDAACPGSIDNDDTYSFYQLLLSRKNGWFTGIEKQDENGSNCPTIEEIIYEVSSHATVINIKIEIYELVSIIILINIYVLAKLYCKREDQIINQNDIESGSDSNDDEKQILKGSA</sequence>
<feature type="transmembrane region" description="Helical" evidence="2">
    <location>
        <begin position="63"/>
        <end position="81"/>
    </location>
</feature>
<reference evidence="3" key="1">
    <citation type="journal article" date="2020" name="Nature">
        <title>Giant virus diversity and host interactions through global metagenomics.</title>
        <authorList>
            <person name="Schulz F."/>
            <person name="Roux S."/>
            <person name="Paez-Espino D."/>
            <person name="Jungbluth S."/>
            <person name="Walsh D.A."/>
            <person name="Denef V.J."/>
            <person name="McMahon K.D."/>
            <person name="Konstantinidis K.T."/>
            <person name="Eloe-Fadrosh E.A."/>
            <person name="Kyrpides N.C."/>
            <person name="Woyke T."/>
        </authorList>
    </citation>
    <scope>NUCLEOTIDE SEQUENCE</scope>
    <source>
        <strain evidence="3">GVMAG-S-ERX556126-94</strain>
    </source>
</reference>
<evidence type="ECO:0000313" key="3">
    <source>
        <dbReference type="EMBL" id="QHT39215.1"/>
    </source>
</evidence>
<name>A0A6C0FL85_9ZZZZ</name>
<accession>A0A6C0FL85</accession>
<proteinExistence type="predicted"/>
<keyword evidence="2" id="KW-1133">Transmembrane helix</keyword>
<feature type="compositionally biased region" description="Basic and acidic residues" evidence="1">
    <location>
        <begin position="252"/>
        <end position="261"/>
    </location>
</feature>
<dbReference type="EMBL" id="MN738839">
    <property type="protein sequence ID" value="QHT39215.1"/>
    <property type="molecule type" value="Genomic_DNA"/>
</dbReference>
<protein>
    <submittedName>
        <fullName evidence="3">Uncharacterized protein</fullName>
    </submittedName>
</protein>
<feature type="transmembrane region" description="Helical" evidence="2">
    <location>
        <begin position="33"/>
        <end position="51"/>
    </location>
</feature>
<evidence type="ECO:0000256" key="2">
    <source>
        <dbReference type="SAM" id="Phobius"/>
    </source>
</evidence>
<keyword evidence="2" id="KW-0472">Membrane</keyword>
<keyword evidence="2" id="KW-0812">Transmembrane</keyword>
<organism evidence="3">
    <name type="scientific">viral metagenome</name>
    <dbReference type="NCBI Taxonomy" id="1070528"/>
    <lineage>
        <taxon>unclassified sequences</taxon>
        <taxon>metagenomes</taxon>
        <taxon>organismal metagenomes</taxon>
    </lineage>
</organism>
<feature type="region of interest" description="Disordered" evidence="1">
    <location>
        <begin position="242"/>
        <end position="261"/>
    </location>
</feature>